<evidence type="ECO:0000259" key="4">
    <source>
        <dbReference type="PROSITE" id="PS01124"/>
    </source>
</evidence>
<dbReference type="InterPro" id="IPR018060">
    <property type="entry name" value="HTH_AraC"/>
</dbReference>
<organism evidence="5 6">
    <name type="scientific">Rubrivivax gelatinosus (strain NBRC 100245 / IL144)</name>
    <dbReference type="NCBI Taxonomy" id="983917"/>
    <lineage>
        <taxon>Bacteria</taxon>
        <taxon>Pseudomonadati</taxon>
        <taxon>Pseudomonadota</taxon>
        <taxon>Betaproteobacteria</taxon>
        <taxon>Burkholderiales</taxon>
        <taxon>Sphaerotilaceae</taxon>
        <taxon>Rubrivivax</taxon>
    </lineage>
</organism>
<dbReference type="PATRIC" id="fig|983917.3.peg.3028"/>
<feature type="domain" description="HTH araC/xylS-type" evidence="4">
    <location>
        <begin position="125"/>
        <end position="201"/>
    </location>
</feature>
<dbReference type="Gene3D" id="1.10.10.60">
    <property type="entry name" value="Homeodomain-like"/>
    <property type="match status" value="1"/>
</dbReference>
<gene>
    <name evidence="5" type="ordered locus">RGE_31030</name>
</gene>
<dbReference type="HOGENOM" id="CLU_066193_3_2_4"/>
<keyword evidence="2" id="KW-0238">DNA-binding</keyword>
<dbReference type="Pfam" id="PF12833">
    <property type="entry name" value="HTH_18"/>
    <property type="match status" value="1"/>
</dbReference>
<dbReference type="PANTHER" id="PTHR46796:SF15">
    <property type="entry name" value="BLL1074 PROTEIN"/>
    <property type="match status" value="1"/>
</dbReference>
<sequence>MDAPAVLACWRSHAVEAVDATVLPDGCRDLILSCPNGARPAWFVSDLPTGAYTVRSEVGDRFVGFRLRPSARIAEAPLLAALRARPERDEAEALALIAEHVRLDARLDEALQALATAGGVLPARRQLGVGERTLERLLHTATGRPPRYWHGLARARRAARALATAEPLADLAAQHGYADQAHLTRELRAWFGQTPAALRRRADLLALLAEPAYA</sequence>
<keyword evidence="1" id="KW-0805">Transcription regulation</keyword>
<dbReference type="PROSITE" id="PS01124">
    <property type="entry name" value="HTH_ARAC_FAMILY_2"/>
    <property type="match status" value="1"/>
</dbReference>
<dbReference type="PANTHER" id="PTHR46796">
    <property type="entry name" value="HTH-TYPE TRANSCRIPTIONAL ACTIVATOR RHAS-RELATED"/>
    <property type="match status" value="1"/>
</dbReference>
<accession>I0HTV5</accession>
<dbReference type="EMBL" id="AP012320">
    <property type="protein sequence ID" value="BAL96442.1"/>
    <property type="molecule type" value="Genomic_DNA"/>
</dbReference>
<name>I0HTV5_RUBGI</name>
<dbReference type="GO" id="GO:0003700">
    <property type="term" value="F:DNA-binding transcription factor activity"/>
    <property type="evidence" value="ECO:0007669"/>
    <property type="project" value="InterPro"/>
</dbReference>
<evidence type="ECO:0000256" key="1">
    <source>
        <dbReference type="ARBA" id="ARBA00023015"/>
    </source>
</evidence>
<dbReference type="GO" id="GO:0043565">
    <property type="term" value="F:sequence-specific DNA binding"/>
    <property type="evidence" value="ECO:0007669"/>
    <property type="project" value="InterPro"/>
</dbReference>
<dbReference type="Proteomes" id="UP000007883">
    <property type="component" value="Chromosome"/>
</dbReference>
<dbReference type="STRING" id="983917.RGE_31030"/>
<dbReference type="SUPFAM" id="SSF46689">
    <property type="entry name" value="Homeodomain-like"/>
    <property type="match status" value="1"/>
</dbReference>
<keyword evidence="3" id="KW-0804">Transcription</keyword>
<evidence type="ECO:0000256" key="2">
    <source>
        <dbReference type="ARBA" id="ARBA00023125"/>
    </source>
</evidence>
<evidence type="ECO:0000313" key="5">
    <source>
        <dbReference type="EMBL" id="BAL96442.1"/>
    </source>
</evidence>
<dbReference type="SMART" id="SM00342">
    <property type="entry name" value="HTH_ARAC"/>
    <property type="match status" value="1"/>
</dbReference>
<reference evidence="5 6" key="1">
    <citation type="journal article" date="2012" name="J. Bacteriol.">
        <title>Complete genome sequence of phototrophic betaproteobacterium Rubrivivax gelatinosus IL144.</title>
        <authorList>
            <person name="Nagashima S."/>
            <person name="Kamimura A."/>
            <person name="Shimizu T."/>
            <person name="Nakamura-isaki S."/>
            <person name="Aono E."/>
            <person name="Sakamoto K."/>
            <person name="Ichikawa N."/>
            <person name="Nakazawa H."/>
            <person name="Sekine M."/>
            <person name="Yamazaki S."/>
            <person name="Fujita N."/>
            <person name="Shimada K."/>
            <person name="Hanada S."/>
            <person name="Nagashima K.V.P."/>
        </authorList>
    </citation>
    <scope>NUCLEOTIDE SEQUENCE [LARGE SCALE GENOMIC DNA]</scope>
    <source>
        <strain evidence="6">NBRC 100245 / IL144</strain>
    </source>
</reference>
<evidence type="ECO:0000256" key="3">
    <source>
        <dbReference type="ARBA" id="ARBA00023163"/>
    </source>
</evidence>
<protein>
    <submittedName>
        <fullName evidence="5">Transcriptional regulator, AraC family</fullName>
    </submittedName>
</protein>
<keyword evidence="6" id="KW-1185">Reference proteome</keyword>
<dbReference type="AlphaFoldDB" id="I0HTV5"/>
<dbReference type="RefSeq" id="WP_014429303.1">
    <property type="nucleotide sequence ID" value="NC_017075.1"/>
</dbReference>
<dbReference type="KEGG" id="rge:RGE_31030"/>
<dbReference type="eggNOG" id="COG2207">
    <property type="taxonomic scope" value="Bacteria"/>
</dbReference>
<dbReference type="InterPro" id="IPR009057">
    <property type="entry name" value="Homeodomain-like_sf"/>
</dbReference>
<dbReference type="InterPro" id="IPR050204">
    <property type="entry name" value="AraC_XylS_family_regulators"/>
</dbReference>
<proteinExistence type="predicted"/>
<evidence type="ECO:0000313" key="6">
    <source>
        <dbReference type="Proteomes" id="UP000007883"/>
    </source>
</evidence>